<dbReference type="STRING" id="354355.SAMN05660816_06516"/>
<dbReference type="OrthoDB" id="677529at2"/>
<dbReference type="RefSeq" id="WP_081202244.1">
    <property type="nucleotide sequence ID" value="NZ_FOCZ01000021.1"/>
</dbReference>
<dbReference type="EMBL" id="LVXG01000027">
    <property type="protein sequence ID" value="OQP45899.1"/>
    <property type="molecule type" value="Genomic_DNA"/>
</dbReference>
<evidence type="ECO:0008006" key="3">
    <source>
        <dbReference type="Google" id="ProtNLM"/>
    </source>
</evidence>
<dbReference type="Proteomes" id="UP000192610">
    <property type="component" value="Unassembled WGS sequence"/>
</dbReference>
<reference evidence="2" key="1">
    <citation type="submission" date="2016-04" db="EMBL/GenBank/DDBJ databases">
        <authorList>
            <person name="Chen L."/>
            <person name="Zhuang W."/>
            <person name="Wang G."/>
        </authorList>
    </citation>
    <scope>NUCLEOTIDE SEQUENCE [LARGE SCALE GENOMIC DNA]</scope>
    <source>
        <strain evidence="2">17621</strain>
    </source>
</reference>
<proteinExistence type="predicted"/>
<protein>
    <recommendedName>
        <fullName evidence="3">Holin</fullName>
    </recommendedName>
</protein>
<sequence>MLKNYFKPTPKKLLKISLALRGMVATVSGAAYFQNDLKAAFWFLVAGAGIDFIIQCLDPNTGADKQKQEPIQTLLQKQYTNNGTQNN</sequence>
<comment type="caution">
    <text evidence="1">The sequence shown here is derived from an EMBL/GenBank/DDBJ whole genome shotgun (WGS) entry which is preliminary data.</text>
</comment>
<organism evidence="1 2">
    <name type="scientific">Niastella yeongjuensis</name>
    <dbReference type="NCBI Taxonomy" id="354355"/>
    <lineage>
        <taxon>Bacteria</taxon>
        <taxon>Pseudomonadati</taxon>
        <taxon>Bacteroidota</taxon>
        <taxon>Chitinophagia</taxon>
        <taxon>Chitinophagales</taxon>
        <taxon>Chitinophagaceae</taxon>
        <taxon>Niastella</taxon>
    </lineage>
</organism>
<dbReference type="AlphaFoldDB" id="A0A1V9EID8"/>
<accession>A0A1V9EID8</accession>
<keyword evidence="2" id="KW-1185">Reference proteome</keyword>
<gene>
    <name evidence="1" type="ORF">A4H97_32170</name>
</gene>
<evidence type="ECO:0000313" key="1">
    <source>
        <dbReference type="EMBL" id="OQP45899.1"/>
    </source>
</evidence>
<evidence type="ECO:0000313" key="2">
    <source>
        <dbReference type="Proteomes" id="UP000192610"/>
    </source>
</evidence>
<name>A0A1V9EID8_9BACT</name>